<dbReference type="Proteomes" id="UP001497623">
    <property type="component" value="Unassembled WGS sequence"/>
</dbReference>
<evidence type="ECO:0000313" key="4">
    <source>
        <dbReference type="Proteomes" id="UP001497623"/>
    </source>
</evidence>
<feature type="chain" id="PRO_5043315321" evidence="2">
    <location>
        <begin position="27"/>
        <end position="229"/>
    </location>
</feature>
<name>A0AAV2PY82_MEGNR</name>
<dbReference type="EMBL" id="CAXKWB010002519">
    <property type="protein sequence ID" value="CAL4067100.1"/>
    <property type="molecule type" value="Genomic_DNA"/>
</dbReference>
<protein>
    <submittedName>
        <fullName evidence="3">Uncharacterized protein</fullName>
    </submittedName>
</protein>
<feature type="signal peptide" evidence="2">
    <location>
        <begin position="1"/>
        <end position="26"/>
    </location>
</feature>
<evidence type="ECO:0000313" key="3">
    <source>
        <dbReference type="EMBL" id="CAL4067100.1"/>
    </source>
</evidence>
<evidence type="ECO:0000256" key="1">
    <source>
        <dbReference type="SAM" id="MobiDB-lite"/>
    </source>
</evidence>
<sequence length="229" mass="25123">MMTREGWHQSLTCWCMLLLCLELALAMTTPIKHPEIMTLESLSPAVQPSGAISMWRSAPFLVNLQSALPAPPGAMFDGPDPGRAANNIISHQLLVYVLDDQGPNPNIINIPEGCPSGYRRDPKGLCRIILGLGYGPNPFHSFQPENFKGDLQFYTGLRQVGRPSSRPSRPLRRRPRLRGRPRRPGPIQGSAVLGPAQPPVQASIQPAIVQPIPNTDSQNNNNNNDDDDD</sequence>
<reference evidence="3 4" key="1">
    <citation type="submission" date="2024-05" db="EMBL/GenBank/DDBJ databases">
        <authorList>
            <person name="Wallberg A."/>
        </authorList>
    </citation>
    <scope>NUCLEOTIDE SEQUENCE [LARGE SCALE GENOMIC DNA]</scope>
</reference>
<feature type="compositionally biased region" description="Basic residues" evidence="1">
    <location>
        <begin position="169"/>
        <end position="183"/>
    </location>
</feature>
<keyword evidence="4" id="KW-1185">Reference proteome</keyword>
<dbReference type="AlphaFoldDB" id="A0AAV2PY82"/>
<proteinExistence type="predicted"/>
<gene>
    <name evidence="3" type="ORF">MNOR_LOCUS6186</name>
</gene>
<evidence type="ECO:0000256" key="2">
    <source>
        <dbReference type="SAM" id="SignalP"/>
    </source>
</evidence>
<accession>A0AAV2PY82</accession>
<keyword evidence="2" id="KW-0732">Signal</keyword>
<comment type="caution">
    <text evidence="3">The sequence shown here is derived from an EMBL/GenBank/DDBJ whole genome shotgun (WGS) entry which is preliminary data.</text>
</comment>
<feature type="region of interest" description="Disordered" evidence="1">
    <location>
        <begin position="158"/>
        <end position="229"/>
    </location>
</feature>
<organism evidence="3 4">
    <name type="scientific">Meganyctiphanes norvegica</name>
    <name type="common">Northern krill</name>
    <name type="synonym">Thysanopoda norvegica</name>
    <dbReference type="NCBI Taxonomy" id="48144"/>
    <lineage>
        <taxon>Eukaryota</taxon>
        <taxon>Metazoa</taxon>
        <taxon>Ecdysozoa</taxon>
        <taxon>Arthropoda</taxon>
        <taxon>Crustacea</taxon>
        <taxon>Multicrustacea</taxon>
        <taxon>Malacostraca</taxon>
        <taxon>Eumalacostraca</taxon>
        <taxon>Eucarida</taxon>
        <taxon>Euphausiacea</taxon>
        <taxon>Euphausiidae</taxon>
        <taxon>Meganyctiphanes</taxon>
    </lineage>
</organism>